<sequence length="411" mass="46441">MDRQKIKLLTISEGFGMWESRRNLYCQGECGMMRRRRKRARRRRFICSQAHHSSESPLIAGRRTIMTPETRADATSARCSVPISGWIFHCRLSACAFAGRVFQALAPPSSLYHPLTRSRLAGRDDNGRNDVTFLQFCICFNFHETIAAVSHLNFANKLPGTWVSCLKNSSQTCVSRIDSVRWMLSETVAHAHQPRSGIWKHTVQTCLEIVRIINLSFIFILSLLFQLIITQCLYQAFLHPQLSLSLNLSLIFHVSTTSSLVPSCPSRLNSPCLHHLAAGNFFCGKFISLAIWDLSMPVIYLPLPAVLVFSHLIHLFSFIWYSAVVLYVNFQFFFFFWKFSGRHAIILGHVGLPHITGVILGAKCMQFGNYDAPHNSIEIHRLAGHDRISAGSPLLQKASGAANSQDYPNHH</sequence>
<dbReference type="VEuPathDB" id="FungiDB:VP01_95g2"/>
<accession>A0A0L6U8A7</accession>
<evidence type="ECO:0000313" key="2">
    <source>
        <dbReference type="EMBL" id="KNZ44010.1"/>
    </source>
</evidence>
<gene>
    <name evidence="2" type="ORF">VP01_95g2</name>
</gene>
<dbReference type="EMBL" id="LAVV01015270">
    <property type="protein sequence ID" value="KNZ44010.1"/>
    <property type="molecule type" value="Genomic_DNA"/>
</dbReference>
<keyword evidence="1" id="KW-0472">Membrane</keyword>
<evidence type="ECO:0000313" key="3">
    <source>
        <dbReference type="Proteomes" id="UP000037035"/>
    </source>
</evidence>
<keyword evidence="3" id="KW-1185">Reference proteome</keyword>
<reference evidence="2 3" key="1">
    <citation type="submission" date="2015-08" db="EMBL/GenBank/DDBJ databases">
        <title>Next Generation Sequencing and Analysis of the Genome of Puccinia sorghi L Schw, the Causal Agent of Maize Common Rust.</title>
        <authorList>
            <person name="Rochi L."/>
            <person name="Burguener G."/>
            <person name="Darino M."/>
            <person name="Turjanski A."/>
            <person name="Kreff E."/>
            <person name="Dieguez M.J."/>
            <person name="Sacco F."/>
        </authorList>
    </citation>
    <scope>NUCLEOTIDE SEQUENCE [LARGE SCALE GENOMIC DNA]</scope>
    <source>
        <strain evidence="2 3">RO10H11247</strain>
    </source>
</reference>
<keyword evidence="1" id="KW-1133">Transmembrane helix</keyword>
<feature type="transmembrane region" description="Helical" evidence="1">
    <location>
        <begin position="312"/>
        <end position="337"/>
    </location>
</feature>
<dbReference type="Proteomes" id="UP000037035">
    <property type="component" value="Unassembled WGS sequence"/>
</dbReference>
<feature type="transmembrane region" description="Helical" evidence="1">
    <location>
        <begin position="209"/>
        <end position="229"/>
    </location>
</feature>
<name>A0A0L6U8A7_9BASI</name>
<keyword evidence="1" id="KW-0812">Transmembrane</keyword>
<dbReference type="AlphaFoldDB" id="A0A0L6U8A7"/>
<evidence type="ECO:0000256" key="1">
    <source>
        <dbReference type="SAM" id="Phobius"/>
    </source>
</evidence>
<proteinExistence type="predicted"/>
<protein>
    <submittedName>
        <fullName evidence="2">Uncharacterized protein</fullName>
    </submittedName>
</protein>
<organism evidence="2 3">
    <name type="scientific">Puccinia sorghi</name>
    <dbReference type="NCBI Taxonomy" id="27349"/>
    <lineage>
        <taxon>Eukaryota</taxon>
        <taxon>Fungi</taxon>
        <taxon>Dikarya</taxon>
        <taxon>Basidiomycota</taxon>
        <taxon>Pucciniomycotina</taxon>
        <taxon>Pucciniomycetes</taxon>
        <taxon>Pucciniales</taxon>
        <taxon>Pucciniaceae</taxon>
        <taxon>Puccinia</taxon>
    </lineage>
</organism>
<comment type="caution">
    <text evidence="2">The sequence shown here is derived from an EMBL/GenBank/DDBJ whole genome shotgun (WGS) entry which is preliminary data.</text>
</comment>